<dbReference type="AlphaFoldDB" id="A0A0G3W8U3"/>
<evidence type="ECO:0000313" key="3">
    <source>
        <dbReference type="Proteomes" id="UP000035704"/>
    </source>
</evidence>
<organism evidence="2 3">
    <name type="scientific">Clostridium aceticum</name>
    <dbReference type="NCBI Taxonomy" id="84022"/>
    <lineage>
        <taxon>Bacteria</taxon>
        <taxon>Bacillati</taxon>
        <taxon>Bacillota</taxon>
        <taxon>Clostridia</taxon>
        <taxon>Eubacteriales</taxon>
        <taxon>Clostridiaceae</taxon>
        <taxon>Clostridium</taxon>
    </lineage>
</organism>
<feature type="transmembrane region" description="Helical" evidence="1">
    <location>
        <begin position="12"/>
        <end position="36"/>
    </location>
</feature>
<name>A0A0G3W8U3_9CLOT</name>
<dbReference type="EMBL" id="CP009687">
    <property type="protein sequence ID" value="AKL94327.1"/>
    <property type="molecule type" value="Genomic_DNA"/>
</dbReference>
<dbReference type="KEGG" id="cace:CACET_c08180"/>
<keyword evidence="1" id="KW-0472">Membrane</keyword>
<dbReference type="InterPro" id="IPR009229">
    <property type="entry name" value="AgrD"/>
</dbReference>
<sequence length="54" mass="5974">MKAEKISFKRLTGILCNLLIFIAPLFISKVACFSFWGEPNCPDCLKEPAGPSID</sequence>
<dbReference type="OrthoDB" id="3035910at2"/>
<keyword evidence="1" id="KW-0812">Transmembrane</keyword>
<evidence type="ECO:0008006" key="4">
    <source>
        <dbReference type="Google" id="ProtNLM"/>
    </source>
</evidence>
<evidence type="ECO:0000256" key="1">
    <source>
        <dbReference type="SAM" id="Phobius"/>
    </source>
</evidence>
<keyword evidence="1" id="KW-1133">Transmembrane helix</keyword>
<evidence type="ECO:0000313" key="2">
    <source>
        <dbReference type="EMBL" id="AKL94327.1"/>
    </source>
</evidence>
<dbReference type="Proteomes" id="UP000035704">
    <property type="component" value="Chromosome"/>
</dbReference>
<protein>
    <recommendedName>
        <fullName evidence="4">Cyclic lactone autoinducer peptide</fullName>
    </recommendedName>
</protein>
<keyword evidence="3" id="KW-1185">Reference proteome</keyword>
<reference evidence="2 3" key="1">
    <citation type="submission" date="2014-10" db="EMBL/GenBank/DDBJ databases">
        <title>Genome sequence of Clostridium aceticum DSM 1496.</title>
        <authorList>
            <person name="Poehlein A."/>
            <person name="Schiel-Bengelsdorf B."/>
            <person name="Gottschalk G."/>
            <person name="Duerre P."/>
            <person name="Daniel R."/>
        </authorList>
    </citation>
    <scope>NUCLEOTIDE SEQUENCE [LARGE SCALE GENOMIC DNA]</scope>
    <source>
        <strain evidence="2 3">DSM 1496</strain>
    </source>
</reference>
<dbReference type="RefSeq" id="WP_082058276.1">
    <property type="nucleotide sequence ID" value="NZ_CP009687.1"/>
</dbReference>
<gene>
    <name evidence="2" type="ORF">CACET_c08180</name>
</gene>
<accession>A0A0G3W8U3</accession>
<proteinExistence type="predicted"/>
<dbReference type="NCBIfam" id="TIGR04223">
    <property type="entry name" value="quorum_AgrD"/>
    <property type="match status" value="1"/>
</dbReference>